<gene>
    <name evidence="2" type="ORF">COLO4_01472</name>
</gene>
<sequence length="319" mass="34849">VERSAPVPLVGEELWNVTVLLRFPRRLALTPRRARDDEVSAISVRSGQFFVEERRHVIERDVLVEIGLADTLHQQEGQGAGVHLLVVQHVFDQRTSVAVEFQRGEPRGQPDSADMARDMLGAGLRHQAAARRIARRQHHAERDALAMQQARGKAGFGLKRMAESMAEVEQGALPGRFELVLRHDARLAGYGVGHRIFAKLAVARDHRGGIGIAPGEEVGIVDQAVLHHFGIARQQVALGKRFQRRKVGQHQRGLVEGADQVLACGRIDRGLAADAGIEPGPEASWAPGRTCIRASSTEAQKPVRSPITPPPSAITLSPR</sequence>
<reference evidence="3" key="1">
    <citation type="submission" date="2013-09" db="EMBL/GenBank/DDBJ databases">
        <title>Corchorus olitorius genome sequencing.</title>
        <authorList>
            <person name="Alam M."/>
            <person name="Haque M.S."/>
            <person name="Islam M.S."/>
            <person name="Emdad E.M."/>
            <person name="Islam M.M."/>
            <person name="Ahmed B."/>
            <person name="Halim A."/>
            <person name="Hossen Q.M.M."/>
            <person name="Hossain M.Z."/>
            <person name="Ahmed R."/>
            <person name="Khan M.M."/>
            <person name="Islam R."/>
            <person name="Rashid M.M."/>
            <person name="Khan S.A."/>
            <person name="Rahman M.S."/>
            <person name="Alam M."/>
            <person name="Yahiya A.S."/>
            <person name="Khan M.S."/>
            <person name="Azam M.S."/>
            <person name="Haque T."/>
            <person name="Lashkar M.Z.H."/>
            <person name="Akhand A.I."/>
            <person name="Morshed G."/>
            <person name="Roy S."/>
            <person name="Uddin K.S."/>
            <person name="Rabeya T."/>
            <person name="Hossain A.S."/>
            <person name="Chowdhury A."/>
            <person name="Snigdha A.R."/>
            <person name="Mortoza M.S."/>
            <person name="Matin S.A."/>
            <person name="Hoque S.M.E."/>
            <person name="Islam M.K."/>
            <person name="Roy D.K."/>
            <person name="Haider R."/>
            <person name="Moosa M.M."/>
            <person name="Elias S.M."/>
            <person name="Hasan A.M."/>
            <person name="Jahan S."/>
            <person name="Shafiuddin M."/>
            <person name="Mahmood N."/>
            <person name="Shommy N.S."/>
        </authorList>
    </citation>
    <scope>NUCLEOTIDE SEQUENCE [LARGE SCALE GENOMIC DNA]</scope>
    <source>
        <strain evidence="3">cv. O-4</strain>
    </source>
</reference>
<feature type="region of interest" description="Disordered" evidence="1">
    <location>
        <begin position="295"/>
        <end position="319"/>
    </location>
</feature>
<dbReference type="EMBL" id="AWUE01003993">
    <property type="protein sequence ID" value="OMP13534.1"/>
    <property type="molecule type" value="Genomic_DNA"/>
</dbReference>
<comment type="caution">
    <text evidence="2">The sequence shown here is derived from an EMBL/GenBank/DDBJ whole genome shotgun (WGS) entry which is preliminary data.</text>
</comment>
<dbReference type="Proteomes" id="UP000187203">
    <property type="component" value="Unassembled WGS sequence"/>
</dbReference>
<keyword evidence="3" id="KW-1185">Reference proteome</keyword>
<accession>A0A1R3L2F0</accession>
<protein>
    <submittedName>
        <fullName evidence="2">Uncharacterized protein</fullName>
    </submittedName>
</protein>
<name>A0A1R3L2F0_9ROSI</name>
<proteinExistence type="predicted"/>
<feature type="non-terminal residue" evidence="2">
    <location>
        <position position="1"/>
    </location>
</feature>
<dbReference type="AlphaFoldDB" id="A0A1R3L2F0"/>
<evidence type="ECO:0000313" key="2">
    <source>
        <dbReference type="EMBL" id="OMP13534.1"/>
    </source>
</evidence>
<organism evidence="2 3">
    <name type="scientific">Corchorus olitorius</name>
    <dbReference type="NCBI Taxonomy" id="93759"/>
    <lineage>
        <taxon>Eukaryota</taxon>
        <taxon>Viridiplantae</taxon>
        <taxon>Streptophyta</taxon>
        <taxon>Embryophyta</taxon>
        <taxon>Tracheophyta</taxon>
        <taxon>Spermatophyta</taxon>
        <taxon>Magnoliopsida</taxon>
        <taxon>eudicotyledons</taxon>
        <taxon>Gunneridae</taxon>
        <taxon>Pentapetalae</taxon>
        <taxon>rosids</taxon>
        <taxon>malvids</taxon>
        <taxon>Malvales</taxon>
        <taxon>Malvaceae</taxon>
        <taxon>Grewioideae</taxon>
        <taxon>Apeibeae</taxon>
        <taxon>Corchorus</taxon>
    </lineage>
</organism>
<evidence type="ECO:0000313" key="3">
    <source>
        <dbReference type="Proteomes" id="UP000187203"/>
    </source>
</evidence>
<evidence type="ECO:0000256" key="1">
    <source>
        <dbReference type="SAM" id="MobiDB-lite"/>
    </source>
</evidence>